<evidence type="ECO:0000256" key="1">
    <source>
        <dbReference type="PROSITE-ProRule" id="PRU00042"/>
    </source>
</evidence>
<feature type="region of interest" description="Disordered" evidence="2">
    <location>
        <begin position="371"/>
        <end position="430"/>
    </location>
</feature>
<feature type="compositionally biased region" description="Acidic residues" evidence="2">
    <location>
        <begin position="420"/>
        <end position="430"/>
    </location>
</feature>
<feature type="compositionally biased region" description="Low complexity" evidence="2">
    <location>
        <begin position="40"/>
        <end position="59"/>
    </location>
</feature>
<feature type="non-terminal residue" evidence="4">
    <location>
        <position position="430"/>
    </location>
</feature>
<dbReference type="AlphaFoldDB" id="A0A6G1H0I1"/>
<proteinExistence type="predicted"/>
<evidence type="ECO:0000313" key="4">
    <source>
        <dbReference type="EMBL" id="KAF1986711.1"/>
    </source>
</evidence>
<feature type="compositionally biased region" description="Polar residues" evidence="2">
    <location>
        <begin position="1"/>
        <end position="13"/>
    </location>
</feature>
<keyword evidence="1" id="KW-0862">Zinc</keyword>
<accession>A0A6G1H0I1</accession>
<name>A0A6G1H0I1_9PEZI</name>
<feature type="compositionally biased region" description="Acidic residues" evidence="2">
    <location>
        <begin position="398"/>
        <end position="408"/>
    </location>
</feature>
<feature type="region of interest" description="Disordered" evidence="2">
    <location>
        <begin position="1"/>
        <end position="164"/>
    </location>
</feature>
<feature type="region of interest" description="Disordered" evidence="2">
    <location>
        <begin position="216"/>
        <end position="255"/>
    </location>
</feature>
<evidence type="ECO:0000256" key="2">
    <source>
        <dbReference type="SAM" id="MobiDB-lite"/>
    </source>
</evidence>
<gene>
    <name evidence="4" type="ORF">K402DRAFT_308180</name>
</gene>
<evidence type="ECO:0000259" key="3">
    <source>
        <dbReference type="PROSITE" id="PS50157"/>
    </source>
</evidence>
<dbReference type="OrthoDB" id="2152896at2759"/>
<feature type="compositionally biased region" description="Basic and acidic residues" evidence="2">
    <location>
        <begin position="144"/>
        <end position="164"/>
    </location>
</feature>
<dbReference type="GO" id="GO:0008270">
    <property type="term" value="F:zinc ion binding"/>
    <property type="evidence" value="ECO:0007669"/>
    <property type="project" value="UniProtKB-KW"/>
</dbReference>
<reference evidence="4" key="1">
    <citation type="journal article" date="2020" name="Stud. Mycol.">
        <title>101 Dothideomycetes genomes: a test case for predicting lifestyles and emergence of pathogens.</title>
        <authorList>
            <person name="Haridas S."/>
            <person name="Albert R."/>
            <person name="Binder M."/>
            <person name="Bloem J."/>
            <person name="Labutti K."/>
            <person name="Salamov A."/>
            <person name="Andreopoulos B."/>
            <person name="Baker S."/>
            <person name="Barry K."/>
            <person name="Bills G."/>
            <person name="Bluhm B."/>
            <person name="Cannon C."/>
            <person name="Castanera R."/>
            <person name="Culley D."/>
            <person name="Daum C."/>
            <person name="Ezra D."/>
            <person name="Gonzalez J."/>
            <person name="Henrissat B."/>
            <person name="Kuo A."/>
            <person name="Liang C."/>
            <person name="Lipzen A."/>
            <person name="Lutzoni F."/>
            <person name="Magnuson J."/>
            <person name="Mondo S."/>
            <person name="Nolan M."/>
            <person name="Ohm R."/>
            <person name="Pangilinan J."/>
            <person name="Park H.-J."/>
            <person name="Ramirez L."/>
            <person name="Alfaro M."/>
            <person name="Sun H."/>
            <person name="Tritt A."/>
            <person name="Yoshinaga Y."/>
            <person name="Zwiers L.-H."/>
            <person name="Turgeon B."/>
            <person name="Goodwin S."/>
            <person name="Spatafora J."/>
            <person name="Crous P."/>
            <person name="Grigoriev I."/>
        </authorList>
    </citation>
    <scope>NUCLEOTIDE SEQUENCE</scope>
    <source>
        <strain evidence="4">CBS 113979</strain>
    </source>
</reference>
<evidence type="ECO:0000313" key="5">
    <source>
        <dbReference type="Proteomes" id="UP000800041"/>
    </source>
</evidence>
<feature type="non-terminal residue" evidence="4">
    <location>
        <position position="1"/>
    </location>
</feature>
<dbReference type="PROSITE" id="PS00028">
    <property type="entry name" value="ZINC_FINGER_C2H2_1"/>
    <property type="match status" value="1"/>
</dbReference>
<keyword evidence="5" id="KW-1185">Reference proteome</keyword>
<feature type="domain" description="C2H2-type" evidence="3">
    <location>
        <begin position="162"/>
        <end position="189"/>
    </location>
</feature>
<feature type="compositionally biased region" description="Low complexity" evidence="2">
    <location>
        <begin position="221"/>
        <end position="235"/>
    </location>
</feature>
<feature type="compositionally biased region" description="Gly residues" evidence="2">
    <location>
        <begin position="75"/>
        <end position="87"/>
    </location>
</feature>
<dbReference type="PROSITE" id="PS50157">
    <property type="entry name" value="ZINC_FINGER_C2H2_2"/>
    <property type="match status" value="1"/>
</dbReference>
<dbReference type="InterPro" id="IPR013087">
    <property type="entry name" value="Znf_C2H2_type"/>
</dbReference>
<protein>
    <recommendedName>
        <fullName evidence="3">C2H2-type domain-containing protein</fullName>
    </recommendedName>
</protein>
<dbReference type="Proteomes" id="UP000800041">
    <property type="component" value="Unassembled WGS sequence"/>
</dbReference>
<organism evidence="4 5">
    <name type="scientific">Aulographum hederae CBS 113979</name>
    <dbReference type="NCBI Taxonomy" id="1176131"/>
    <lineage>
        <taxon>Eukaryota</taxon>
        <taxon>Fungi</taxon>
        <taxon>Dikarya</taxon>
        <taxon>Ascomycota</taxon>
        <taxon>Pezizomycotina</taxon>
        <taxon>Dothideomycetes</taxon>
        <taxon>Pleosporomycetidae</taxon>
        <taxon>Aulographales</taxon>
        <taxon>Aulographaceae</taxon>
    </lineage>
</organism>
<feature type="compositionally biased region" description="Polar residues" evidence="2">
    <location>
        <begin position="21"/>
        <end position="32"/>
    </location>
</feature>
<keyword evidence="1" id="KW-0479">Metal-binding</keyword>
<sequence>PHSSAASSGPARQSHSRPHNHSLSVGSLNPTHRVTRRKSTSSTAVNNAAAMASAVRESSGPTLEAGSYSKRGSTSKGGVGSKGGNVGGYPSFPSSLPNPAAIFAQNGHGSVSTAGKHGSAVTDGPPMALMPVAEKAPGKGRARRASEGSRKADAKRSSGSDLKCDKCGKGYKHSSCLTKHLWEHTPEWALTSKLLISKHQQVQLLEAASVLVAMNQEGPDSDNSSASPAASGSSDPQEDDGMSSESNTPPPRADEMDIEPYREEQKRYSINSSNYSQSYQSSVFSEGHGRPYISHYRQWSTDGRPTTSATSVGSYAADDQDHADLAAAVGLLSCSYGTPKSGPIMLPADAPPVPPLPARFMGQKADVLSGTTIATPAARSAGMSNPRFSYHSESKDVDMDEESEDDFDYGPQHRGRSHEEDEGAFGPMEE</sequence>
<dbReference type="EMBL" id="ML977155">
    <property type="protein sequence ID" value="KAF1986711.1"/>
    <property type="molecule type" value="Genomic_DNA"/>
</dbReference>
<keyword evidence="1" id="KW-0863">Zinc-finger</keyword>